<dbReference type="PANTHER" id="PTHR10457:SF7">
    <property type="entry name" value="GALACTOKINASE-RELATED"/>
    <property type="match status" value="1"/>
</dbReference>
<dbReference type="PANTHER" id="PTHR10457">
    <property type="entry name" value="MEVALONATE KINASE/GALACTOKINASE"/>
    <property type="match status" value="1"/>
</dbReference>
<dbReference type="InterPro" id="IPR006204">
    <property type="entry name" value="GHMP_kinase_N_dom"/>
</dbReference>
<dbReference type="PRINTS" id="PR00959">
    <property type="entry name" value="MEVGALKINASE"/>
</dbReference>
<dbReference type="EMBL" id="JAVKGR010000014">
    <property type="protein sequence ID" value="MDR8019966.1"/>
    <property type="molecule type" value="Genomic_DNA"/>
</dbReference>
<dbReference type="InterPro" id="IPR006206">
    <property type="entry name" value="Mevalonate/galactokinase"/>
</dbReference>
<keyword evidence="6" id="KW-0299">Galactose metabolism</keyword>
<keyword evidence="3" id="KW-0547">Nucleotide-binding</keyword>
<dbReference type="Gene3D" id="3.30.230.10">
    <property type="match status" value="1"/>
</dbReference>
<reference evidence="10 11" key="1">
    <citation type="submission" date="2023-09" db="EMBL/GenBank/DDBJ databases">
        <title>Description of three actinobacteria isolated from air of manufacturing shop in a pharmaceutical factory.</title>
        <authorList>
            <person name="Zhang D.-F."/>
        </authorList>
    </citation>
    <scope>NUCLEOTIDE SEQUENCE [LARGE SCALE GENOMIC DNA]</scope>
    <source>
        <strain evidence="10 11">LY-0111</strain>
    </source>
</reference>
<evidence type="ECO:0000313" key="10">
    <source>
        <dbReference type="EMBL" id="MDR8019966.1"/>
    </source>
</evidence>
<gene>
    <name evidence="10" type="ORF">RIL96_10365</name>
</gene>
<feature type="domain" description="Galactokinase N-terminal" evidence="9">
    <location>
        <begin position="24"/>
        <end position="71"/>
    </location>
</feature>
<feature type="domain" description="GHMP kinase N-terminal" evidence="7">
    <location>
        <begin position="130"/>
        <end position="234"/>
    </location>
</feature>
<dbReference type="InterPro" id="IPR014721">
    <property type="entry name" value="Ribsml_uS5_D2-typ_fold_subgr"/>
</dbReference>
<dbReference type="InterPro" id="IPR036554">
    <property type="entry name" value="GHMP_kinase_C_sf"/>
</dbReference>
<sequence>MQFSDVDRLSPGDPQQIAADLYARFLEVFGREADGVWFAPGRANINGEHIDFHSGRCLPMALSHGTYAAAAARDDGILRLRTLDPALDDGVHTIRLCDVAPEGAPNRVTDGGSCTLEAAPSWTRYVAGTAWALAALGREHPELAPAEGFGADLLIVSTLPIGGGLSSSAALECATALAVIALGTPLGAQHGGATLDAALTDELRAKVASACMRAEVEIVGAGTGGLDQTVSLRGLAGDVLSLDCRDFSVDWLPAQRLLEDFVFLAVDTRQAHWLGDGQFDDRRADSEAAADVLGVEQLRYALSAQACAADVPRVLALFDGRTAGLPQVAGRPRAAVRRRLRHALTEMVRSEELAEILADKASDAHVAAEDVAGMIGQIMYDGHASMRDLAEVSFPAANTIVEAAVRHGAPGGRLIGGGFGGSVLLLSRRDDVAALEAAVARACAEAGHRRPRFLEVAPSAGARTVALPSVAVR</sequence>
<evidence type="ECO:0000256" key="3">
    <source>
        <dbReference type="ARBA" id="ARBA00022741"/>
    </source>
</evidence>
<dbReference type="PIRSF" id="PIRSF000530">
    <property type="entry name" value="Galactokinase"/>
    <property type="match status" value="1"/>
</dbReference>
<keyword evidence="2" id="KW-0808">Transferase</keyword>
<dbReference type="PRINTS" id="PR00473">
    <property type="entry name" value="GALCTOKINASE"/>
</dbReference>
<proteinExistence type="inferred from homology"/>
<evidence type="ECO:0000259" key="8">
    <source>
        <dbReference type="Pfam" id="PF08544"/>
    </source>
</evidence>
<evidence type="ECO:0000313" key="11">
    <source>
        <dbReference type="Proteomes" id="UP001251870"/>
    </source>
</evidence>
<dbReference type="InterPro" id="IPR000705">
    <property type="entry name" value="Galactokinase"/>
</dbReference>
<evidence type="ECO:0000256" key="2">
    <source>
        <dbReference type="ARBA" id="ARBA00022679"/>
    </source>
</evidence>
<evidence type="ECO:0000256" key="5">
    <source>
        <dbReference type="ARBA" id="ARBA00022840"/>
    </source>
</evidence>
<dbReference type="Proteomes" id="UP001251870">
    <property type="component" value="Unassembled WGS sequence"/>
</dbReference>
<dbReference type="InterPro" id="IPR019539">
    <property type="entry name" value="GalKase_N"/>
</dbReference>
<dbReference type="InterPro" id="IPR020568">
    <property type="entry name" value="Ribosomal_Su5_D2-typ_SF"/>
</dbReference>
<dbReference type="Pfam" id="PF10509">
    <property type="entry name" value="GalKase_gal_bdg"/>
    <property type="match status" value="1"/>
</dbReference>
<dbReference type="SUPFAM" id="SSF55060">
    <property type="entry name" value="GHMP Kinase, C-terminal domain"/>
    <property type="match status" value="1"/>
</dbReference>
<dbReference type="RefSeq" id="WP_310548953.1">
    <property type="nucleotide sequence ID" value="NZ_JAVKGR010000014.1"/>
</dbReference>
<evidence type="ECO:0000256" key="4">
    <source>
        <dbReference type="ARBA" id="ARBA00022777"/>
    </source>
</evidence>
<accession>A0ABU2DTY7</accession>
<organism evidence="10 11">
    <name type="scientific">Nesterenkonia aerolata</name>
    <dbReference type="NCBI Taxonomy" id="3074079"/>
    <lineage>
        <taxon>Bacteria</taxon>
        <taxon>Bacillati</taxon>
        <taxon>Actinomycetota</taxon>
        <taxon>Actinomycetes</taxon>
        <taxon>Micrococcales</taxon>
        <taxon>Micrococcaceae</taxon>
        <taxon>Nesterenkonia</taxon>
    </lineage>
</organism>
<dbReference type="Pfam" id="PF08544">
    <property type="entry name" value="GHMP_kinases_C"/>
    <property type="match status" value="1"/>
</dbReference>
<dbReference type="Gene3D" id="3.30.70.890">
    <property type="entry name" value="GHMP kinase, C-terminal domain"/>
    <property type="match status" value="1"/>
</dbReference>
<evidence type="ECO:0000256" key="6">
    <source>
        <dbReference type="ARBA" id="ARBA00023144"/>
    </source>
</evidence>
<comment type="caution">
    <text evidence="10">The sequence shown here is derived from an EMBL/GenBank/DDBJ whole genome shotgun (WGS) entry which is preliminary data.</text>
</comment>
<keyword evidence="5" id="KW-0067">ATP-binding</keyword>
<protein>
    <submittedName>
        <fullName evidence="10">Galactokinase family protein</fullName>
    </submittedName>
</protein>
<dbReference type="InterPro" id="IPR013750">
    <property type="entry name" value="GHMP_kinase_C_dom"/>
</dbReference>
<keyword evidence="11" id="KW-1185">Reference proteome</keyword>
<dbReference type="PROSITE" id="PS00627">
    <property type="entry name" value="GHMP_KINASES_ATP"/>
    <property type="match status" value="1"/>
</dbReference>
<keyword evidence="4" id="KW-0418">Kinase</keyword>
<dbReference type="SUPFAM" id="SSF54211">
    <property type="entry name" value="Ribosomal protein S5 domain 2-like"/>
    <property type="match status" value="1"/>
</dbReference>
<feature type="domain" description="GHMP kinase C-terminal" evidence="8">
    <location>
        <begin position="373"/>
        <end position="443"/>
    </location>
</feature>
<dbReference type="InterPro" id="IPR006203">
    <property type="entry name" value="GHMP_knse_ATP-bd_CS"/>
</dbReference>
<keyword evidence="6" id="KW-0119">Carbohydrate metabolism</keyword>
<evidence type="ECO:0000259" key="7">
    <source>
        <dbReference type="Pfam" id="PF00288"/>
    </source>
</evidence>
<evidence type="ECO:0000259" key="9">
    <source>
        <dbReference type="Pfam" id="PF10509"/>
    </source>
</evidence>
<evidence type="ECO:0000256" key="1">
    <source>
        <dbReference type="ARBA" id="ARBA00006566"/>
    </source>
</evidence>
<dbReference type="Pfam" id="PF00288">
    <property type="entry name" value="GHMP_kinases_N"/>
    <property type="match status" value="1"/>
</dbReference>
<name>A0ABU2DTY7_9MICC</name>
<comment type="similarity">
    <text evidence="1">Belongs to the GHMP kinase family. GalK subfamily.</text>
</comment>